<protein>
    <submittedName>
        <fullName evidence="1">Uncharacterized protein</fullName>
    </submittedName>
</protein>
<accession>A0AAN8C2I7</accession>
<reference evidence="1 2" key="1">
    <citation type="journal article" date="2023" name="Mol. Biol. Evol.">
        <title>Genomics of Secondarily Temperate Adaptation in the Only Non-Antarctic Icefish.</title>
        <authorList>
            <person name="Rivera-Colon A.G."/>
            <person name="Rayamajhi N."/>
            <person name="Minhas B.F."/>
            <person name="Madrigal G."/>
            <person name="Bilyk K.T."/>
            <person name="Yoon V."/>
            <person name="Hune M."/>
            <person name="Gregory S."/>
            <person name="Cheng C.H.C."/>
            <person name="Catchen J.M."/>
        </authorList>
    </citation>
    <scope>NUCLEOTIDE SEQUENCE [LARGE SCALE GENOMIC DNA]</scope>
    <source>
        <tissue evidence="1">White muscle</tissue>
    </source>
</reference>
<keyword evidence="2" id="KW-1185">Reference proteome</keyword>
<gene>
    <name evidence="1" type="ORF">CgunFtcFv8_009760</name>
</gene>
<organism evidence="1 2">
    <name type="scientific">Champsocephalus gunnari</name>
    <name type="common">Mackerel icefish</name>
    <dbReference type="NCBI Taxonomy" id="52237"/>
    <lineage>
        <taxon>Eukaryota</taxon>
        <taxon>Metazoa</taxon>
        <taxon>Chordata</taxon>
        <taxon>Craniata</taxon>
        <taxon>Vertebrata</taxon>
        <taxon>Euteleostomi</taxon>
        <taxon>Actinopterygii</taxon>
        <taxon>Neopterygii</taxon>
        <taxon>Teleostei</taxon>
        <taxon>Neoteleostei</taxon>
        <taxon>Acanthomorphata</taxon>
        <taxon>Eupercaria</taxon>
        <taxon>Perciformes</taxon>
        <taxon>Notothenioidei</taxon>
        <taxon>Channichthyidae</taxon>
        <taxon>Champsocephalus</taxon>
    </lineage>
</organism>
<proteinExistence type="predicted"/>
<dbReference type="EMBL" id="JAURVH010001534">
    <property type="protein sequence ID" value="KAK5896126.1"/>
    <property type="molecule type" value="Genomic_DNA"/>
</dbReference>
<evidence type="ECO:0000313" key="2">
    <source>
        <dbReference type="Proteomes" id="UP001331515"/>
    </source>
</evidence>
<evidence type="ECO:0000313" key="1">
    <source>
        <dbReference type="EMBL" id="KAK5896126.1"/>
    </source>
</evidence>
<name>A0AAN8C2I7_CHAGU</name>
<sequence length="101" mass="11485">MREDTQKVESLEGFRILQRPEETGQEAVVLRLTSSGDVCLYFSIPISPSFVLRSVFWRIITLSEGSLSESSLPGSIFCFSPPSLSFFCRMQKCFSPRLKLR</sequence>
<dbReference type="Proteomes" id="UP001331515">
    <property type="component" value="Unassembled WGS sequence"/>
</dbReference>
<comment type="caution">
    <text evidence="1">The sequence shown here is derived from an EMBL/GenBank/DDBJ whole genome shotgun (WGS) entry which is preliminary data.</text>
</comment>
<dbReference type="AlphaFoldDB" id="A0AAN8C2I7"/>